<reference evidence="2 3" key="1">
    <citation type="submission" date="2018-07" db="EMBL/GenBank/DDBJ databases">
        <title>The complete nuclear genome of the prasinophyte Chloropicon primus (CCMP1205).</title>
        <authorList>
            <person name="Pombert J.-F."/>
            <person name="Otis C."/>
            <person name="Turmel M."/>
            <person name="Lemieux C."/>
        </authorList>
    </citation>
    <scope>NUCLEOTIDE SEQUENCE [LARGE SCALE GENOMIC DNA]</scope>
    <source>
        <strain evidence="2 3">CCMP1205</strain>
    </source>
</reference>
<dbReference type="EMBL" id="CP031052">
    <property type="protein sequence ID" value="QDZ25810.1"/>
    <property type="molecule type" value="Genomic_DNA"/>
</dbReference>
<dbReference type="AlphaFoldDB" id="A0A5B8N1T7"/>
<name>A0A5B8N1T7_9CHLO</name>
<sequence>MQVDSRLQLRRKREVRRRKGKVLIASVLVLVALITVLRLRAWLRSDAVARRIEVEIDGALHSVGGGA</sequence>
<keyword evidence="1" id="KW-0472">Membrane</keyword>
<gene>
    <name evidence="2" type="ORF">A3770_19p83280</name>
</gene>
<dbReference type="Proteomes" id="UP000316726">
    <property type="component" value="Chromosome 19"/>
</dbReference>
<evidence type="ECO:0000313" key="3">
    <source>
        <dbReference type="Proteomes" id="UP000316726"/>
    </source>
</evidence>
<organism evidence="2 3">
    <name type="scientific">Chloropicon primus</name>
    <dbReference type="NCBI Taxonomy" id="1764295"/>
    <lineage>
        <taxon>Eukaryota</taxon>
        <taxon>Viridiplantae</taxon>
        <taxon>Chlorophyta</taxon>
        <taxon>Chloropicophyceae</taxon>
        <taxon>Chloropicales</taxon>
        <taxon>Chloropicaceae</taxon>
        <taxon>Chloropicon</taxon>
    </lineage>
</organism>
<accession>A0A5B8N1T7</accession>
<evidence type="ECO:0000313" key="2">
    <source>
        <dbReference type="EMBL" id="QDZ25810.1"/>
    </source>
</evidence>
<protein>
    <submittedName>
        <fullName evidence="2">Uncharacterized protein</fullName>
    </submittedName>
</protein>
<keyword evidence="3" id="KW-1185">Reference proteome</keyword>
<evidence type="ECO:0000256" key="1">
    <source>
        <dbReference type="SAM" id="Phobius"/>
    </source>
</evidence>
<proteinExistence type="predicted"/>
<keyword evidence="1" id="KW-1133">Transmembrane helix</keyword>
<feature type="transmembrane region" description="Helical" evidence="1">
    <location>
        <begin position="21"/>
        <end position="43"/>
    </location>
</feature>
<keyword evidence="1" id="KW-0812">Transmembrane</keyword>